<dbReference type="Gene3D" id="3.40.47.10">
    <property type="match status" value="1"/>
</dbReference>
<dbReference type="Gene3D" id="1.10.1200.10">
    <property type="entry name" value="ACP-like"/>
    <property type="match status" value="2"/>
</dbReference>
<feature type="region of interest" description="Disordered" evidence="4">
    <location>
        <begin position="214"/>
        <end position="258"/>
    </location>
</feature>
<feature type="region of interest" description="Disordered" evidence="4">
    <location>
        <begin position="186"/>
        <end position="205"/>
    </location>
</feature>
<evidence type="ECO:0000256" key="1">
    <source>
        <dbReference type="ARBA" id="ARBA00022450"/>
    </source>
</evidence>
<dbReference type="InterPro" id="IPR014031">
    <property type="entry name" value="Ketoacyl_synth_C"/>
</dbReference>
<dbReference type="Pfam" id="PF00550">
    <property type="entry name" value="PP-binding"/>
    <property type="match status" value="2"/>
</dbReference>
<dbReference type="InterPro" id="IPR018201">
    <property type="entry name" value="Ketoacyl_synth_AS"/>
</dbReference>
<dbReference type="PROSITE" id="PS00606">
    <property type="entry name" value="KS3_1"/>
    <property type="match status" value="1"/>
</dbReference>
<dbReference type="CDD" id="cd00833">
    <property type="entry name" value="PKS"/>
    <property type="match status" value="1"/>
</dbReference>
<dbReference type="EMBL" id="OMOH01000005">
    <property type="protein sequence ID" value="SPF68547.1"/>
    <property type="molecule type" value="Genomic_DNA"/>
</dbReference>
<dbReference type="InterPro" id="IPR016039">
    <property type="entry name" value="Thiolase-like"/>
</dbReference>
<protein>
    <submittedName>
        <fullName evidence="7">Polyketide synthase, beta-ketoacyl synthase domain</fullName>
    </submittedName>
</protein>
<dbReference type="PROSITE" id="PS50075">
    <property type="entry name" value="CARRIER"/>
    <property type="match status" value="2"/>
</dbReference>
<dbReference type="PANTHER" id="PTHR43775:SF37">
    <property type="entry name" value="SI:DKEY-61P9.11"/>
    <property type="match status" value="1"/>
</dbReference>
<keyword evidence="3" id="KW-0808">Transferase</keyword>
<dbReference type="Proteomes" id="UP000265962">
    <property type="component" value="Unassembled WGS sequence"/>
</dbReference>
<feature type="compositionally biased region" description="Polar residues" evidence="4">
    <location>
        <begin position="186"/>
        <end position="197"/>
    </location>
</feature>
<dbReference type="InterPro" id="IPR036736">
    <property type="entry name" value="ACP-like_sf"/>
</dbReference>
<dbReference type="Pfam" id="PF02801">
    <property type="entry name" value="Ketoacyl-synt_C"/>
    <property type="match status" value="1"/>
</dbReference>
<dbReference type="GO" id="GO:0006633">
    <property type="term" value="P:fatty acid biosynthetic process"/>
    <property type="evidence" value="ECO:0007669"/>
    <property type="project" value="InterPro"/>
</dbReference>
<evidence type="ECO:0000259" key="6">
    <source>
        <dbReference type="PROSITE" id="PS52004"/>
    </source>
</evidence>
<feature type="domain" description="Carrier" evidence="5">
    <location>
        <begin position="64"/>
        <end position="141"/>
    </location>
</feature>
<dbReference type="GO" id="GO:0004315">
    <property type="term" value="F:3-oxoacyl-[acyl-carrier-protein] synthase activity"/>
    <property type="evidence" value="ECO:0007669"/>
    <property type="project" value="InterPro"/>
</dbReference>
<dbReference type="InterPro" id="IPR020806">
    <property type="entry name" value="PKS_PP-bd"/>
</dbReference>
<dbReference type="SMART" id="SM00825">
    <property type="entry name" value="PKS_KS"/>
    <property type="match status" value="1"/>
</dbReference>
<sequence>MGADSISGLEIVRELNVRYGLNLESTILYDYPHVGDLAAHIDSLTGDVVATGATFLSSPEQHQVPLEQVRTGIMDALAGILHLEPQDLDAELTFQEMGVDSISGLEVVRECNLRFGVNLDSVVLYDHPDLDDLASYIATQMDPSHEQGSALRDGDEGALRFESQEKRVLYHDTSFVDMRGQFLQGLAQSGDNSSGTRSDARSGSAPLKAVPLASLTADPTPAAGPVLLRGSDHPRGGARKLAPGVRSQKSEAAPPLHSTDGDAIAVIGMAGVFPDADDVEEFWDNLVNGVVSMRPVPKHRWGRRNGSRTYPDTIRPALLRGIDLFDPLFFNVSPIDAEIMDPQQRVFLQVAFHAFEHAGLSEDHLDGRRVGVWVGAGMGDYQDRLAQGNIPNQSQVFAGNASSILPARVSYYLNLRGPSQAIDTACSSSLVAIHDACQALRYGDVELALAGGIRLMVGDSLYMQVLDAGMGSPTGECRAFDARADGIAMGEAAAAVVLKRHADAIADGDRILGVILGSGVNQDGRTNGITAPSPSAQAELELEVYSRYDIDARDITLLEAHGTGTALGDPIEVRALQKAFSRYTRDESFCHLGSVKNNVGHTTMAAGITSLIKVLKAIEKKIVPPLTNFERLTDKIDLDGSPFRINTEAVAWEIPEHSRRVAALSSFGFSGTNCHMVVREAL</sequence>
<dbReference type="InterPro" id="IPR020841">
    <property type="entry name" value="PKS_Beta-ketoAc_synthase_dom"/>
</dbReference>
<dbReference type="GO" id="GO:0004312">
    <property type="term" value="F:fatty acid synthase activity"/>
    <property type="evidence" value="ECO:0007669"/>
    <property type="project" value="TreeGrafter"/>
</dbReference>
<keyword evidence="1" id="KW-0596">Phosphopantetheine</keyword>
<dbReference type="Pfam" id="PF00109">
    <property type="entry name" value="ketoacyl-synt"/>
    <property type="match status" value="1"/>
</dbReference>
<dbReference type="GO" id="GO:0005737">
    <property type="term" value="C:cytoplasm"/>
    <property type="evidence" value="ECO:0007669"/>
    <property type="project" value="TreeGrafter"/>
</dbReference>
<keyword evidence="8" id="KW-1185">Reference proteome</keyword>
<dbReference type="PROSITE" id="PS52004">
    <property type="entry name" value="KS3_2"/>
    <property type="match status" value="1"/>
</dbReference>
<name>A0A375I1L8_9ACTN</name>
<evidence type="ECO:0000259" key="5">
    <source>
        <dbReference type="PROSITE" id="PS50075"/>
    </source>
</evidence>
<dbReference type="AlphaFoldDB" id="A0A375I1L8"/>
<dbReference type="InterPro" id="IPR009081">
    <property type="entry name" value="PP-bd_ACP"/>
</dbReference>
<dbReference type="GO" id="GO:0031177">
    <property type="term" value="F:phosphopantetheine binding"/>
    <property type="evidence" value="ECO:0007669"/>
    <property type="project" value="InterPro"/>
</dbReference>
<organism evidence="7 8">
    <name type="scientific">Propionibacterium ruminifibrarum</name>
    <dbReference type="NCBI Taxonomy" id="1962131"/>
    <lineage>
        <taxon>Bacteria</taxon>
        <taxon>Bacillati</taxon>
        <taxon>Actinomycetota</taxon>
        <taxon>Actinomycetes</taxon>
        <taxon>Propionibacteriales</taxon>
        <taxon>Propionibacteriaceae</taxon>
        <taxon>Propionibacterium</taxon>
    </lineage>
</organism>
<dbReference type="SUPFAM" id="SSF53901">
    <property type="entry name" value="Thiolase-like"/>
    <property type="match status" value="1"/>
</dbReference>
<proteinExistence type="predicted"/>
<evidence type="ECO:0000313" key="7">
    <source>
        <dbReference type="EMBL" id="SPF68547.1"/>
    </source>
</evidence>
<dbReference type="GO" id="GO:0071770">
    <property type="term" value="P:DIM/DIP cell wall layer assembly"/>
    <property type="evidence" value="ECO:0007669"/>
    <property type="project" value="TreeGrafter"/>
</dbReference>
<feature type="domain" description="Ketosynthase family 3 (KS3)" evidence="6">
    <location>
        <begin position="261"/>
        <end position="680"/>
    </location>
</feature>
<dbReference type="SUPFAM" id="SSF47336">
    <property type="entry name" value="ACP-like"/>
    <property type="match status" value="2"/>
</dbReference>
<evidence type="ECO:0000256" key="2">
    <source>
        <dbReference type="ARBA" id="ARBA00022553"/>
    </source>
</evidence>
<dbReference type="InterPro" id="IPR014030">
    <property type="entry name" value="Ketoacyl_synth_N"/>
</dbReference>
<dbReference type="GO" id="GO:0005886">
    <property type="term" value="C:plasma membrane"/>
    <property type="evidence" value="ECO:0007669"/>
    <property type="project" value="TreeGrafter"/>
</dbReference>
<dbReference type="SMART" id="SM00823">
    <property type="entry name" value="PKS_PP"/>
    <property type="match status" value="1"/>
</dbReference>
<evidence type="ECO:0000256" key="4">
    <source>
        <dbReference type="SAM" id="MobiDB-lite"/>
    </source>
</evidence>
<dbReference type="SMART" id="SM01294">
    <property type="entry name" value="PKS_PP_betabranch"/>
    <property type="match status" value="2"/>
</dbReference>
<accession>A0A375I1L8</accession>
<keyword evidence="2" id="KW-0597">Phosphoprotein</keyword>
<evidence type="ECO:0000256" key="3">
    <source>
        <dbReference type="ARBA" id="ARBA00022679"/>
    </source>
</evidence>
<dbReference type="InterPro" id="IPR050091">
    <property type="entry name" value="PKS_NRPS_Biosynth_Enz"/>
</dbReference>
<feature type="domain" description="Carrier" evidence="5">
    <location>
        <begin position="1"/>
        <end position="45"/>
    </location>
</feature>
<reference evidence="8" key="1">
    <citation type="submission" date="2018-02" db="EMBL/GenBank/DDBJ databases">
        <authorList>
            <person name="Hornung B."/>
        </authorList>
    </citation>
    <scope>NUCLEOTIDE SEQUENCE [LARGE SCALE GENOMIC DNA]</scope>
</reference>
<gene>
    <name evidence="7" type="ORF">PROPJV5_1528</name>
</gene>
<dbReference type="PANTHER" id="PTHR43775">
    <property type="entry name" value="FATTY ACID SYNTHASE"/>
    <property type="match status" value="1"/>
</dbReference>
<evidence type="ECO:0000313" key="8">
    <source>
        <dbReference type="Proteomes" id="UP000265962"/>
    </source>
</evidence>